<feature type="compositionally biased region" description="Basic and acidic residues" evidence="2">
    <location>
        <begin position="783"/>
        <end position="794"/>
    </location>
</feature>
<evidence type="ECO:0000313" key="5">
    <source>
        <dbReference type="EMBL" id="KAG9393031.1"/>
    </source>
</evidence>
<dbReference type="SMART" id="SM00487">
    <property type="entry name" value="DEXDc"/>
    <property type="match status" value="1"/>
</dbReference>
<accession>A0A8J6AS44</accession>
<evidence type="ECO:0000256" key="1">
    <source>
        <dbReference type="ARBA" id="ARBA00022801"/>
    </source>
</evidence>
<comment type="caution">
    <text evidence="5">The sequence shown here is derived from an EMBL/GenBank/DDBJ whole genome shotgun (WGS) entry which is preliminary data.</text>
</comment>
<dbReference type="Pfam" id="PF00176">
    <property type="entry name" value="SNF2-rel_dom"/>
    <property type="match status" value="1"/>
</dbReference>
<dbReference type="PANTHER" id="PTHR45766:SF6">
    <property type="entry name" value="SWI_SNF-RELATED MATRIX-ASSOCIATED ACTIN-DEPENDENT REGULATOR OF CHROMATIN SUBFAMILY A-LIKE PROTEIN 1"/>
    <property type="match status" value="1"/>
</dbReference>
<dbReference type="AlphaFoldDB" id="A0A8J6AS44"/>
<dbReference type="InterPro" id="IPR000330">
    <property type="entry name" value="SNF2_N"/>
</dbReference>
<dbReference type="EMBL" id="JAHDYR010000027">
    <property type="protein sequence ID" value="KAG9393031.1"/>
    <property type="molecule type" value="Genomic_DNA"/>
</dbReference>
<evidence type="ECO:0000256" key="2">
    <source>
        <dbReference type="SAM" id="MobiDB-lite"/>
    </source>
</evidence>
<keyword evidence="6" id="KW-1185">Reference proteome</keyword>
<evidence type="ECO:0000259" key="4">
    <source>
        <dbReference type="PROSITE" id="PS51194"/>
    </source>
</evidence>
<feature type="region of interest" description="Disordered" evidence="2">
    <location>
        <begin position="29"/>
        <end position="55"/>
    </location>
</feature>
<reference evidence="5" key="1">
    <citation type="submission" date="2021-05" db="EMBL/GenBank/DDBJ databases">
        <title>A free-living protist that lacks canonical eukaryotic 1 DNA replication and segregation systems.</title>
        <authorList>
            <person name="Salas-Leiva D.E."/>
            <person name="Tromer E.C."/>
            <person name="Curtis B.A."/>
            <person name="Jerlstrom-Hultqvist J."/>
            <person name="Kolisko M."/>
            <person name="Yi Z."/>
            <person name="Salas-Leiva J.S."/>
            <person name="Gallot-Lavallee L."/>
            <person name="Kops G.J.P.L."/>
            <person name="Archibald J.M."/>
            <person name="Simpson A.G.B."/>
            <person name="Roger A.J."/>
        </authorList>
    </citation>
    <scope>NUCLEOTIDE SEQUENCE</scope>
    <source>
        <strain evidence="5">BICM</strain>
    </source>
</reference>
<dbReference type="InterPro" id="IPR027417">
    <property type="entry name" value="P-loop_NTPase"/>
</dbReference>
<evidence type="ECO:0000259" key="3">
    <source>
        <dbReference type="PROSITE" id="PS51192"/>
    </source>
</evidence>
<dbReference type="SUPFAM" id="SSF52540">
    <property type="entry name" value="P-loop containing nucleoside triphosphate hydrolases"/>
    <property type="match status" value="2"/>
</dbReference>
<dbReference type="GO" id="GO:0031297">
    <property type="term" value="P:replication fork processing"/>
    <property type="evidence" value="ECO:0007669"/>
    <property type="project" value="TreeGrafter"/>
</dbReference>
<dbReference type="GO" id="GO:0016787">
    <property type="term" value="F:hydrolase activity"/>
    <property type="evidence" value="ECO:0007669"/>
    <property type="project" value="UniProtKB-KW"/>
</dbReference>
<dbReference type="PANTHER" id="PTHR45766">
    <property type="entry name" value="DNA ANNEALING HELICASE AND ENDONUCLEASE ZRANB3 FAMILY MEMBER"/>
    <property type="match status" value="1"/>
</dbReference>
<dbReference type="Pfam" id="PF00271">
    <property type="entry name" value="Helicase_C"/>
    <property type="match status" value="1"/>
</dbReference>
<protein>
    <submittedName>
        <fullName evidence="5">SNF2 family N-terminal domain</fullName>
    </submittedName>
</protein>
<dbReference type="InterPro" id="IPR038718">
    <property type="entry name" value="SNF2-like_sf"/>
</dbReference>
<name>A0A8J6AS44_9EUKA</name>
<dbReference type="PROSITE" id="PS51194">
    <property type="entry name" value="HELICASE_CTER"/>
    <property type="match status" value="1"/>
</dbReference>
<feature type="region of interest" description="Disordered" evidence="2">
    <location>
        <begin position="70"/>
        <end position="96"/>
    </location>
</feature>
<feature type="compositionally biased region" description="Polar residues" evidence="2">
    <location>
        <begin position="29"/>
        <end position="50"/>
    </location>
</feature>
<feature type="region of interest" description="Disordered" evidence="2">
    <location>
        <begin position="716"/>
        <end position="794"/>
    </location>
</feature>
<dbReference type="SMART" id="SM00490">
    <property type="entry name" value="HELICc"/>
    <property type="match status" value="1"/>
</dbReference>
<dbReference type="InterPro" id="IPR014001">
    <property type="entry name" value="Helicase_ATP-bd"/>
</dbReference>
<keyword evidence="1" id="KW-0378">Hydrolase</keyword>
<dbReference type="CDD" id="cd18793">
    <property type="entry name" value="SF2_C_SNF"/>
    <property type="match status" value="1"/>
</dbReference>
<dbReference type="Gene3D" id="3.40.50.300">
    <property type="entry name" value="P-loop containing nucleotide triphosphate hydrolases"/>
    <property type="match status" value="1"/>
</dbReference>
<feature type="domain" description="Helicase C-terminal" evidence="4">
    <location>
        <begin position="570"/>
        <end position="724"/>
    </location>
</feature>
<dbReference type="Proteomes" id="UP000717585">
    <property type="component" value="Unassembled WGS sequence"/>
</dbReference>
<dbReference type="GO" id="GO:0005524">
    <property type="term" value="F:ATP binding"/>
    <property type="evidence" value="ECO:0007669"/>
    <property type="project" value="InterPro"/>
</dbReference>
<dbReference type="Gene3D" id="3.40.50.10810">
    <property type="entry name" value="Tandem AAA-ATPase domain"/>
    <property type="match status" value="1"/>
</dbReference>
<dbReference type="PROSITE" id="PS51192">
    <property type="entry name" value="HELICASE_ATP_BIND_1"/>
    <property type="match status" value="1"/>
</dbReference>
<feature type="compositionally biased region" description="Polar residues" evidence="2">
    <location>
        <begin position="759"/>
        <end position="773"/>
    </location>
</feature>
<feature type="domain" description="Helicase ATP-binding" evidence="3">
    <location>
        <begin position="259"/>
        <end position="413"/>
    </location>
</feature>
<dbReference type="GO" id="GO:0006281">
    <property type="term" value="P:DNA repair"/>
    <property type="evidence" value="ECO:0007669"/>
    <property type="project" value="TreeGrafter"/>
</dbReference>
<dbReference type="InterPro" id="IPR001650">
    <property type="entry name" value="Helicase_C-like"/>
</dbReference>
<proteinExistence type="predicted"/>
<evidence type="ECO:0000313" key="6">
    <source>
        <dbReference type="Proteomes" id="UP000717585"/>
    </source>
</evidence>
<sequence length="794" mass="87042">MNSPSRFVYQPAQGSQYVRQMNKYAETLSDSQGSQCTTPQMFGSPLSQRSARVERPAVVPRKLSYAGWSQPFESQPIPGPAQHSVPSYPGPPMKRPPPPMTQSIPIDPAVRPPPALELSLAVYSADRVMLVGADGEGVDPSVTRAFKSILGAEYRPFFKRSNLFAKKEQTNAFVVTFPLKSIDTVITIVSGQNKPREITRALAGRPITLTDTPPAFVLDRLRQLTAPSQTPDQSPTVDPLCHLTDRVREALKPHQISAVEAGVRRGRVLLADDMGLGKSLEALCIAARWEGTKVIVCPANVRAQWARQVGMWLERPARCVKKGTEEIPLNIEYLVVSYAMLSRSAALLGRIIATKPVTVVCDESHALNNWDSGRFKAVKKLASNAPHLVLLSGTPARAAVSELWTPLMMLEPMVYAAKKWQFVQRYCVSSSDRVRVQANNRPLTTYSLFRQEFKRARHLHELDALLRATVMTRTTLADIPLDNIPAKHGREVWLTVDSTRPGLKFKSRLNEYRRKKTALIALKKRLEGQQLVPGSEALGQLKRATDEANGLYSGLRRDTGLLKADEVALFAVERLREMDKAIVFCHFRDVVAKVTECLTQECGARQLGKVLAVDGADSVNVRNKAVEQFKNDSTVRVLVTTYGTCGVGVDLACANTVFLAETPETPSDLQQAVDRVCRLSSSHKFVQIYHLLAEDTLDVDLIAILGSKAAVGHAAVETKNTDSQTRQDEAVSRSSGAGQGGTDPASGGPSGKRGLPCSPITQVGSDQSRTASLPSRRGTPESVRMKEVEFIEVD</sequence>
<dbReference type="OrthoDB" id="605656at2759"/>
<gene>
    <name evidence="5" type="ORF">J8273_5634</name>
</gene>
<organism evidence="5 6">
    <name type="scientific">Carpediemonas membranifera</name>
    <dbReference type="NCBI Taxonomy" id="201153"/>
    <lineage>
        <taxon>Eukaryota</taxon>
        <taxon>Metamonada</taxon>
        <taxon>Carpediemonas-like organisms</taxon>
        <taxon>Carpediemonas</taxon>
    </lineage>
</organism>
<dbReference type="InterPro" id="IPR049730">
    <property type="entry name" value="SNF2/RAD54-like_C"/>
</dbReference>